<evidence type="ECO:0000313" key="3">
    <source>
        <dbReference type="Proteomes" id="UP001139226"/>
    </source>
</evidence>
<evidence type="ECO:0000256" key="1">
    <source>
        <dbReference type="PIRSR" id="PIRSR602481-1"/>
    </source>
</evidence>
<dbReference type="AlphaFoldDB" id="A0A9X1V0E2"/>
<dbReference type="InterPro" id="IPR002481">
    <property type="entry name" value="FUR"/>
</dbReference>
<dbReference type="SUPFAM" id="SSF46785">
    <property type="entry name" value="Winged helix' DNA-binding domain"/>
    <property type="match status" value="1"/>
</dbReference>
<dbReference type="EMBL" id="JAKVTV010000001">
    <property type="protein sequence ID" value="MCH4821865.1"/>
    <property type="molecule type" value="Genomic_DNA"/>
</dbReference>
<feature type="binding site" evidence="1">
    <location>
        <position position="135"/>
    </location>
    <ligand>
        <name>Zn(2+)</name>
        <dbReference type="ChEBI" id="CHEBI:29105"/>
    </ligand>
</feature>
<accession>A0A9X1V0E2</accession>
<dbReference type="Pfam" id="PF01475">
    <property type="entry name" value="FUR"/>
    <property type="match status" value="1"/>
</dbReference>
<dbReference type="GO" id="GO:0003700">
    <property type="term" value="F:DNA-binding transcription factor activity"/>
    <property type="evidence" value="ECO:0007669"/>
    <property type="project" value="InterPro"/>
</dbReference>
<dbReference type="InterPro" id="IPR036390">
    <property type="entry name" value="WH_DNA-bd_sf"/>
</dbReference>
<feature type="binding site" evidence="1">
    <location>
        <position position="96"/>
    </location>
    <ligand>
        <name>Zn(2+)</name>
        <dbReference type="ChEBI" id="CHEBI:29105"/>
    </ligand>
</feature>
<keyword evidence="1" id="KW-0479">Metal-binding</keyword>
<dbReference type="InterPro" id="IPR036388">
    <property type="entry name" value="WH-like_DNA-bd_sf"/>
</dbReference>
<protein>
    <submittedName>
        <fullName evidence="2">Transcriptional repressor</fullName>
    </submittedName>
</protein>
<dbReference type="GO" id="GO:1900376">
    <property type="term" value="P:regulation of secondary metabolite biosynthetic process"/>
    <property type="evidence" value="ECO:0007669"/>
    <property type="project" value="TreeGrafter"/>
</dbReference>
<gene>
    <name evidence="2" type="ORF">ML462_01655</name>
</gene>
<dbReference type="RefSeq" id="WP_240711992.1">
    <property type="nucleotide sequence ID" value="NZ_JAKVTV010000001.1"/>
</dbReference>
<dbReference type="GO" id="GO:0045892">
    <property type="term" value="P:negative regulation of DNA-templated transcription"/>
    <property type="evidence" value="ECO:0007669"/>
    <property type="project" value="TreeGrafter"/>
</dbReference>
<comment type="caution">
    <text evidence="2">The sequence shown here is derived from an EMBL/GenBank/DDBJ whole genome shotgun (WGS) entry which is preliminary data.</text>
</comment>
<dbReference type="PANTHER" id="PTHR33202:SF22">
    <property type="entry name" value="HYDROGEN PEROXIDE SENSITIVE REPRESSOR"/>
    <property type="match status" value="1"/>
</dbReference>
<feature type="binding site" evidence="1">
    <location>
        <position position="99"/>
    </location>
    <ligand>
        <name>Zn(2+)</name>
        <dbReference type="ChEBI" id="CHEBI:29105"/>
    </ligand>
</feature>
<proteinExistence type="predicted"/>
<feature type="binding site" evidence="1">
    <location>
        <position position="132"/>
    </location>
    <ligand>
        <name>Zn(2+)</name>
        <dbReference type="ChEBI" id="CHEBI:29105"/>
    </ligand>
</feature>
<dbReference type="GO" id="GO:0000976">
    <property type="term" value="F:transcription cis-regulatory region binding"/>
    <property type="evidence" value="ECO:0007669"/>
    <property type="project" value="TreeGrafter"/>
</dbReference>
<dbReference type="Gene3D" id="1.10.10.10">
    <property type="entry name" value="Winged helix-like DNA-binding domain superfamily/Winged helix DNA-binding domain"/>
    <property type="match status" value="1"/>
</dbReference>
<dbReference type="PANTHER" id="PTHR33202">
    <property type="entry name" value="ZINC UPTAKE REGULATION PROTEIN"/>
    <property type="match status" value="1"/>
</dbReference>
<organism evidence="2 3">
    <name type="scientific">Christiangramia lutea</name>
    <dbReference type="NCBI Taxonomy" id="1607951"/>
    <lineage>
        <taxon>Bacteria</taxon>
        <taxon>Pseudomonadati</taxon>
        <taxon>Bacteroidota</taxon>
        <taxon>Flavobacteriia</taxon>
        <taxon>Flavobacteriales</taxon>
        <taxon>Flavobacteriaceae</taxon>
        <taxon>Christiangramia</taxon>
    </lineage>
</organism>
<evidence type="ECO:0000313" key="2">
    <source>
        <dbReference type="EMBL" id="MCH4821865.1"/>
    </source>
</evidence>
<keyword evidence="3" id="KW-1185">Reference proteome</keyword>
<name>A0A9X1V0E2_9FLAO</name>
<dbReference type="GO" id="GO:0008270">
    <property type="term" value="F:zinc ion binding"/>
    <property type="evidence" value="ECO:0007669"/>
    <property type="project" value="TreeGrafter"/>
</dbReference>
<comment type="cofactor">
    <cofactor evidence="1">
        <name>Zn(2+)</name>
        <dbReference type="ChEBI" id="CHEBI:29105"/>
    </cofactor>
    <text evidence="1">Binds 1 zinc ion per subunit.</text>
</comment>
<keyword evidence="1" id="KW-0862">Zinc</keyword>
<reference evidence="2" key="1">
    <citation type="submission" date="2022-03" db="EMBL/GenBank/DDBJ databases">
        <title>Gramella crocea sp. nov., isolated from activated sludge of a seafood processing plant.</title>
        <authorList>
            <person name="Zhang X."/>
        </authorList>
    </citation>
    <scope>NUCLEOTIDE SEQUENCE</scope>
    <source>
        <strain evidence="2">YJ019</strain>
    </source>
</reference>
<dbReference type="Proteomes" id="UP001139226">
    <property type="component" value="Unassembled WGS sequence"/>
</dbReference>
<sequence>MSEIESVLKKHQIRPTAIRILVYKFLRKREVAVTLNDLEADFDRSERTTLYRTIKTFEKNGLVHQIDDGTGVSKYALDDKVAESGQPQDLHLHFHCDTCQETVCLTDHKIPHISLPPGFVSKDINLVIKGICDKCSNLE</sequence>